<reference evidence="2" key="2">
    <citation type="submission" date="2020-08" db="EMBL/GenBank/DDBJ databases">
        <title>Draft Genome Sequence of Cumin Blight Pathogen Alternaria burnsii.</title>
        <authorList>
            <person name="Feng Z."/>
        </authorList>
    </citation>
    <scope>NUCLEOTIDE SEQUENCE</scope>
    <source>
        <strain evidence="2">CBS107.38</strain>
    </source>
</reference>
<comment type="caution">
    <text evidence="2">The sequence shown here is derived from an EMBL/GenBank/DDBJ whole genome shotgun (WGS) entry which is preliminary data.</text>
</comment>
<evidence type="ECO:0000313" key="2">
    <source>
        <dbReference type="EMBL" id="KAF7682404.1"/>
    </source>
</evidence>
<dbReference type="InterPro" id="IPR021851">
    <property type="entry name" value="DUF3455"/>
</dbReference>
<evidence type="ECO:0000313" key="3">
    <source>
        <dbReference type="Proteomes" id="UP000596902"/>
    </source>
</evidence>
<evidence type="ECO:0008006" key="4">
    <source>
        <dbReference type="Google" id="ProtNLM"/>
    </source>
</evidence>
<dbReference type="EMBL" id="JAAABM010000001">
    <property type="protein sequence ID" value="KAF7682404.1"/>
    <property type="molecule type" value="Genomic_DNA"/>
</dbReference>
<dbReference type="Pfam" id="PF11937">
    <property type="entry name" value="DUF3455"/>
    <property type="match status" value="1"/>
</dbReference>
<protein>
    <recommendedName>
        <fullName evidence="4">Malate dehydrogenase</fullName>
    </recommendedName>
</protein>
<keyword evidence="3" id="KW-1185">Reference proteome</keyword>
<dbReference type="PANTHER" id="PTHR35567:SF1">
    <property type="entry name" value="CONSERVED FUNGAL PROTEIN (AFU_ORTHOLOGUE AFUA_1G14230)"/>
    <property type="match status" value="1"/>
</dbReference>
<dbReference type="AlphaFoldDB" id="A0A8H7EKP6"/>
<sequence>MIFTTTLGLVLALAPTTLFAAPTQTVDSIAALVPRQHLAELPAAVYDELRKTNSLCDLSNVALPAVAPTPLAAPAQGTTLRHIAIGRGTQNYTCASSSSSDVPKAVGAVATLFNATCDAARLNVNTLAQVTTLALDYAIPNSAEAEQRISGHHQFTAAGVPLFMLETDKANYGRVECKVDSKSAAPQAAAKGTNGLGSVPWLKLNATVTSEGADPWAYNEVYRIHTAGGMAPKDCSGIEGSFTVEYSAQYWFYA</sequence>
<dbReference type="PANTHER" id="PTHR35567">
    <property type="entry name" value="MALATE DEHYDROGENASE (AFU_ORTHOLOGUE AFUA_2G13800)"/>
    <property type="match status" value="1"/>
</dbReference>
<evidence type="ECO:0000256" key="1">
    <source>
        <dbReference type="SAM" id="SignalP"/>
    </source>
</evidence>
<feature type="signal peptide" evidence="1">
    <location>
        <begin position="1"/>
        <end position="20"/>
    </location>
</feature>
<proteinExistence type="predicted"/>
<dbReference type="GeneID" id="62199605"/>
<accession>A0A8H7EKP6</accession>
<organism evidence="2 3">
    <name type="scientific">Alternaria burnsii</name>
    <dbReference type="NCBI Taxonomy" id="1187904"/>
    <lineage>
        <taxon>Eukaryota</taxon>
        <taxon>Fungi</taxon>
        <taxon>Dikarya</taxon>
        <taxon>Ascomycota</taxon>
        <taxon>Pezizomycotina</taxon>
        <taxon>Dothideomycetes</taxon>
        <taxon>Pleosporomycetidae</taxon>
        <taxon>Pleosporales</taxon>
        <taxon>Pleosporineae</taxon>
        <taxon>Pleosporaceae</taxon>
        <taxon>Alternaria</taxon>
        <taxon>Alternaria sect. Alternaria</taxon>
    </lineage>
</organism>
<keyword evidence="1" id="KW-0732">Signal</keyword>
<dbReference type="RefSeq" id="XP_038792283.1">
    <property type="nucleotide sequence ID" value="XM_038926427.1"/>
</dbReference>
<feature type="chain" id="PRO_5034354615" description="Malate dehydrogenase" evidence="1">
    <location>
        <begin position="21"/>
        <end position="254"/>
    </location>
</feature>
<reference evidence="2" key="1">
    <citation type="submission" date="2020-01" db="EMBL/GenBank/DDBJ databases">
        <authorList>
            <person name="Feng Z.H.Z."/>
        </authorList>
    </citation>
    <scope>NUCLEOTIDE SEQUENCE</scope>
    <source>
        <strain evidence="2">CBS107.38</strain>
    </source>
</reference>
<dbReference type="Proteomes" id="UP000596902">
    <property type="component" value="Unassembled WGS sequence"/>
</dbReference>
<gene>
    <name evidence="2" type="ORF">GT037_001380</name>
</gene>
<name>A0A8H7EKP6_9PLEO</name>